<keyword evidence="6" id="KW-0539">Nucleus</keyword>
<dbReference type="CDD" id="cd11693">
    <property type="entry name" value="HRI1_C_like"/>
    <property type="match status" value="1"/>
</dbReference>
<evidence type="ECO:0000256" key="3">
    <source>
        <dbReference type="ARBA" id="ARBA00005229"/>
    </source>
</evidence>
<evidence type="ECO:0000256" key="2">
    <source>
        <dbReference type="ARBA" id="ARBA00004496"/>
    </source>
</evidence>
<proteinExistence type="inferred from homology"/>
<dbReference type="Pfam" id="PF16815">
    <property type="entry name" value="HRI1"/>
    <property type="match status" value="1"/>
</dbReference>
<dbReference type="EMBL" id="LT635764">
    <property type="protein sequence ID" value="SGZ48464.1"/>
    <property type="molecule type" value="Genomic_DNA"/>
</dbReference>
<dbReference type="InterPro" id="IPR043047">
    <property type="entry name" value="Hri1_N_sf"/>
</dbReference>
<evidence type="ECO:0000256" key="6">
    <source>
        <dbReference type="ARBA" id="ARBA00023242"/>
    </source>
</evidence>
<comment type="similarity">
    <text evidence="3">Belongs to the HRI1 family.</text>
</comment>
<dbReference type="GO" id="GO:0005737">
    <property type="term" value="C:cytoplasm"/>
    <property type="evidence" value="ECO:0007669"/>
    <property type="project" value="UniProtKB-SubCell"/>
</dbReference>
<evidence type="ECO:0000256" key="5">
    <source>
        <dbReference type="ARBA" id="ARBA00022490"/>
    </source>
</evidence>
<evidence type="ECO:0000313" key="7">
    <source>
        <dbReference type="EMBL" id="SGZ48464.1"/>
    </source>
</evidence>
<dbReference type="Gene3D" id="2.40.128.320">
    <property type="entry name" value="Protein HRI1, N-terminal domain"/>
    <property type="match status" value="1"/>
</dbReference>
<dbReference type="Gene3D" id="2.40.128.310">
    <property type="entry name" value="Protein HRI1, C-terminal domain"/>
    <property type="match status" value="1"/>
</dbReference>
<name>A0A1L0BBZ3_9ASCO</name>
<comment type="subcellular location">
    <subcellularLocation>
        <location evidence="2">Cytoplasm</location>
    </subcellularLocation>
    <subcellularLocation>
        <location evidence="1">Nucleus</location>
    </subcellularLocation>
</comment>
<evidence type="ECO:0000256" key="4">
    <source>
        <dbReference type="ARBA" id="ARBA00017063"/>
    </source>
</evidence>
<keyword evidence="5" id="KW-0963">Cytoplasm</keyword>
<dbReference type="CDD" id="cd11692">
    <property type="entry name" value="HRI1_N_like"/>
    <property type="match status" value="1"/>
</dbReference>
<dbReference type="GO" id="GO:0005634">
    <property type="term" value="C:nucleus"/>
    <property type="evidence" value="ECO:0007669"/>
    <property type="project" value="UniProtKB-SubCell"/>
</dbReference>
<gene>
    <name evidence="7" type="ORF">SAMEA4029009_CIC11G00000003695</name>
</gene>
<dbReference type="AlphaFoldDB" id="A0A1L0BBZ3"/>
<protein>
    <recommendedName>
        <fullName evidence="4">Protein HRI1</fullName>
    </recommendedName>
</protein>
<sequence length="247" mass="28544">MVLSTRVTIQWLPEEADELTSTMVLSTPRDLFTDVRVFKDHYPYKKSSTVEPIEEVFQFVSIGWEEEIKGTNKLRFHTSVNLQEIVKSGRTGKPLEECQAEPDIGAFWPIEGTEDRKETGAMENPATGKVTEYIEVWRSLNPEETAPNEEVREGHWKGDEREVRVRVFDTDSNGFSGRIVRLGNWVQGVLFEAGAEYPLNVMRSFYNETSGEWTSLIEYGGREFPNIYKEWENNHEDANGIIWKRVE</sequence>
<evidence type="ECO:0000313" key="8">
    <source>
        <dbReference type="Proteomes" id="UP000182259"/>
    </source>
</evidence>
<organism evidence="7 8">
    <name type="scientific">Sungouiella intermedia</name>
    <dbReference type="NCBI Taxonomy" id="45354"/>
    <lineage>
        <taxon>Eukaryota</taxon>
        <taxon>Fungi</taxon>
        <taxon>Dikarya</taxon>
        <taxon>Ascomycota</taxon>
        <taxon>Saccharomycotina</taxon>
        <taxon>Pichiomycetes</taxon>
        <taxon>Metschnikowiaceae</taxon>
        <taxon>Sungouiella</taxon>
    </lineage>
</organism>
<dbReference type="Proteomes" id="UP000182259">
    <property type="component" value="Chromosome I"/>
</dbReference>
<evidence type="ECO:0000256" key="1">
    <source>
        <dbReference type="ARBA" id="ARBA00004123"/>
    </source>
</evidence>
<dbReference type="InterPro" id="IPR031818">
    <property type="entry name" value="Hri1"/>
</dbReference>
<accession>A0A1L0BBZ3</accession>
<reference evidence="7 8" key="1">
    <citation type="submission" date="2016-10" db="EMBL/GenBank/DDBJ databases">
        <authorList>
            <person name="de Groot N.N."/>
        </authorList>
    </citation>
    <scope>NUCLEOTIDE SEQUENCE [LARGE SCALE GENOMIC DNA]</scope>
    <source>
        <strain evidence="7 8">PYCC 4715</strain>
    </source>
</reference>
<dbReference type="InterPro" id="IPR038744">
    <property type="entry name" value="Hri1_N"/>
</dbReference>